<feature type="domain" description="Phytase-like" evidence="2">
    <location>
        <begin position="66"/>
        <end position="303"/>
    </location>
</feature>
<evidence type="ECO:0000313" key="4">
    <source>
        <dbReference type="Proteomes" id="UP000699975"/>
    </source>
</evidence>
<proteinExistence type="predicted"/>
<keyword evidence="4" id="KW-1185">Reference proteome</keyword>
<dbReference type="EMBL" id="JAGSPB010000001">
    <property type="protein sequence ID" value="MBV7265520.1"/>
    <property type="molecule type" value="Genomic_DNA"/>
</dbReference>
<accession>A0ABS6SKG5</accession>
<dbReference type="Pfam" id="PF13449">
    <property type="entry name" value="Phytase-like"/>
    <property type="match status" value="1"/>
</dbReference>
<organism evidence="3 4">
    <name type="scientific">Erythrobacter ani</name>
    <dbReference type="NCBI Taxonomy" id="2827235"/>
    <lineage>
        <taxon>Bacteria</taxon>
        <taxon>Pseudomonadati</taxon>
        <taxon>Pseudomonadota</taxon>
        <taxon>Alphaproteobacteria</taxon>
        <taxon>Sphingomonadales</taxon>
        <taxon>Erythrobacteraceae</taxon>
        <taxon>Erythrobacter/Porphyrobacter group</taxon>
        <taxon>Erythrobacter</taxon>
    </lineage>
</organism>
<evidence type="ECO:0000259" key="2">
    <source>
        <dbReference type="Pfam" id="PF13449"/>
    </source>
</evidence>
<reference evidence="3 4" key="1">
    <citation type="submission" date="2021-04" db="EMBL/GenBank/DDBJ databases">
        <authorList>
            <person name="Pira H."/>
            <person name="Risdian C."/>
            <person name="Wink J."/>
        </authorList>
    </citation>
    <scope>NUCLEOTIDE SEQUENCE [LARGE SCALE GENOMIC DNA]</scope>
    <source>
        <strain evidence="3 4">WH131</strain>
    </source>
</reference>
<feature type="chain" id="PRO_5046582769" evidence="1">
    <location>
        <begin position="25"/>
        <end position="321"/>
    </location>
</feature>
<dbReference type="RefSeq" id="WP_218315967.1">
    <property type="nucleotide sequence ID" value="NZ_JAGSPB010000001.1"/>
</dbReference>
<dbReference type="Proteomes" id="UP000699975">
    <property type="component" value="Unassembled WGS sequence"/>
</dbReference>
<evidence type="ECO:0000313" key="3">
    <source>
        <dbReference type="EMBL" id="MBV7265520.1"/>
    </source>
</evidence>
<evidence type="ECO:0000256" key="1">
    <source>
        <dbReference type="SAM" id="SignalP"/>
    </source>
</evidence>
<feature type="signal peptide" evidence="1">
    <location>
        <begin position="1"/>
        <end position="24"/>
    </location>
</feature>
<keyword evidence="1" id="KW-0732">Signal</keyword>
<name>A0ABS6SKG5_9SPHN</name>
<dbReference type="InterPro" id="IPR027372">
    <property type="entry name" value="Phytase-like_dom"/>
</dbReference>
<gene>
    <name evidence="3" type="ORF">KCG45_04965</name>
</gene>
<sequence>MSGFRRVMAAILLALLCAPGTWLRSPDLDLAPATIGLSRIQAEAPAVQGPWRVAGVWHYDADSVLFGGFSALIPLEDGRLRAFSDRGGQFSFIQPDRPTAPFSVTSQPIASDRLNDRRDIEAATIDAESGDTWLAMEQRHSVHRFDHAGRPTGVRIIDDGPLDWSRNSGAEAMTRLGDGRFLLLPERGRSGLMFAGDPVLDHPFSIVTYRPPMPGYAATDMAQLPDGRILLLLRSVNLSRGLPRFESKLAIAPPPDPSGSKAWAPQIALDLGGLIPQENYEGMAVRERDDGSVAVWLISDDNFSVVQRTLLAQLIFDAPER</sequence>
<comment type="caution">
    <text evidence="3">The sequence shown here is derived from an EMBL/GenBank/DDBJ whole genome shotgun (WGS) entry which is preliminary data.</text>
</comment>
<protein>
    <submittedName>
        <fullName evidence="3">Esterase-like activity of phytase family protein</fullName>
    </submittedName>
</protein>